<evidence type="ECO:0000256" key="2">
    <source>
        <dbReference type="ARBA" id="ARBA00023015"/>
    </source>
</evidence>
<evidence type="ECO:0000256" key="1">
    <source>
        <dbReference type="ARBA" id="ARBA00009437"/>
    </source>
</evidence>
<dbReference type="GO" id="GO:0032993">
    <property type="term" value="C:protein-DNA complex"/>
    <property type="evidence" value="ECO:0007669"/>
    <property type="project" value="TreeGrafter"/>
</dbReference>
<proteinExistence type="inferred from homology"/>
<dbReference type="eggNOG" id="COG0583">
    <property type="taxonomic scope" value="Bacteria"/>
</dbReference>
<dbReference type="InterPro" id="IPR005119">
    <property type="entry name" value="LysR_subst-bd"/>
</dbReference>
<protein>
    <recommendedName>
        <fullName evidence="6">LysR substrate-binding domain-containing protein</fullName>
    </recommendedName>
</protein>
<dbReference type="GO" id="GO:0003700">
    <property type="term" value="F:DNA-binding transcription factor activity"/>
    <property type="evidence" value="ECO:0007669"/>
    <property type="project" value="TreeGrafter"/>
</dbReference>
<accession>T0HFB7</accession>
<dbReference type="EMBL" id="ATHL01000077">
    <property type="protein sequence ID" value="EQB15066.1"/>
    <property type="molecule type" value="Genomic_DNA"/>
</dbReference>
<dbReference type="SUPFAM" id="SSF53850">
    <property type="entry name" value="Periplasmic binding protein-like II"/>
    <property type="match status" value="1"/>
</dbReference>
<keyword evidence="5" id="KW-0472">Membrane</keyword>
<feature type="domain" description="LysR substrate-binding" evidence="6">
    <location>
        <begin position="9"/>
        <end position="199"/>
    </location>
</feature>
<dbReference type="AlphaFoldDB" id="T0HFB7"/>
<dbReference type="Pfam" id="PF03466">
    <property type="entry name" value="LysR_substrate"/>
    <property type="match status" value="1"/>
</dbReference>
<organism evidence="7 8">
    <name type="scientific">Novosphingobium lindaniclasticum LE124</name>
    <dbReference type="NCBI Taxonomy" id="1096930"/>
    <lineage>
        <taxon>Bacteria</taxon>
        <taxon>Pseudomonadati</taxon>
        <taxon>Pseudomonadota</taxon>
        <taxon>Alphaproteobacteria</taxon>
        <taxon>Sphingomonadales</taxon>
        <taxon>Sphingomonadaceae</taxon>
        <taxon>Novosphingobium</taxon>
    </lineage>
</organism>
<evidence type="ECO:0000313" key="8">
    <source>
        <dbReference type="Proteomes" id="UP000015527"/>
    </source>
</evidence>
<evidence type="ECO:0000313" key="7">
    <source>
        <dbReference type="EMBL" id="EQB15066.1"/>
    </source>
</evidence>
<reference evidence="7 8" key="1">
    <citation type="journal article" date="2013" name="Genome Announc.">
        <title>Genome Sequence of Novosphingobium lindaniclasticum LE124T, Isolated from a Hexachlorocyclohexane Dumpsite.</title>
        <authorList>
            <person name="Saxena A."/>
            <person name="Nayyar N."/>
            <person name="Sangwan N."/>
            <person name="Kumari R."/>
            <person name="Khurana J.P."/>
            <person name="Lal R."/>
        </authorList>
    </citation>
    <scope>NUCLEOTIDE SEQUENCE [LARGE SCALE GENOMIC DNA]</scope>
    <source>
        <strain evidence="7 8">LE124</strain>
    </source>
</reference>
<dbReference type="PATRIC" id="fig|1096930.3.peg.2483"/>
<dbReference type="PANTHER" id="PTHR30346">
    <property type="entry name" value="TRANSCRIPTIONAL DUAL REGULATOR HCAR-RELATED"/>
    <property type="match status" value="1"/>
</dbReference>
<dbReference type="Proteomes" id="UP000015527">
    <property type="component" value="Unassembled WGS sequence"/>
</dbReference>
<evidence type="ECO:0000259" key="6">
    <source>
        <dbReference type="Pfam" id="PF03466"/>
    </source>
</evidence>
<feature type="transmembrane region" description="Helical" evidence="5">
    <location>
        <begin position="12"/>
        <end position="29"/>
    </location>
</feature>
<keyword evidence="5" id="KW-0812">Transmembrane</keyword>
<dbReference type="GO" id="GO:0003677">
    <property type="term" value="F:DNA binding"/>
    <property type="evidence" value="ECO:0007669"/>
    <property type="project" value="UniProtKB-KW"/>
</dbReference>
<sequence>MERIGKASKRRYAIGFVASVVYGAMPDVVREFRDTAGDLDVELLEMTTLEQVAALKDGRIDAGIGRLQIDDPAIARSVLAQERLVLAVQADHELSRRDTVSLRDLTDHRLIVYPSQPRPSYIDQVLGMLRDERVYPQFLTEVRDVQVALGLVASAAGVALVPISMKRVQRDDVRYLPVRENNAFSPIILSTRVADESSETATLRQIAGRLYG</sequence>
<keyword evidence="5" id="KW-1133">Transmembrane helix</keyword>
<dbReference type="Gene3D" id="3.40.190.10">
    <property type="entry name" value="Periplasmic binding protein-like II"/>
    <property type="match status" value="2"/>
</dbReference>
<keyword evidence="2" id="KW-0805">Transcription regulation</keyword>
<evidence type="ECO:0000256" key="5">
    <source>
        <dbReference type="SAM" id="Phobius"/>
    </source>
</evidence>
<evidence type="ECO:0000256" key="4">
    <source>
        <dbReference type="ARBA" id="ARBA00023163"/>
    </source>
</evidence>
<keyword evidence="3" id="KW-0238">DNA-binding</keyword>
<keyword evidence="8" id="KW-1185">Reference proteome</keyword>
<comment type="caution">
    <text evidence="7">The sequence shown here is derived from an EMBL/GenBank/DDBJ whole genome shotgun (WGS) entry which is preliminary data.</text>
</comment>
<keyword evidence="4" id="KW-0804">Transcription</keyword>
<dbReference type="PANTHER" id="PTHR30346:SF17">
    <property type="entry name" value="LYSR FAMILY TRANSCRIPTIONAL REGULATOR"/>
    <property type="match status" value="1"/>
</dbReference>
<comment type="similarity">
    <text evidence="1">Belongs to the LysR transcriptional regulatory family.</text>
</comment>
<evidence type="ECO:0000256" key="3">
    <source>
        <dbReference type="ARBA" id="ARBA00023125"/>
    </source>
</evidence>
<gene>
    <name evidence="7" type="ORF">L284_12435</name>
</gene>
<name>T0HFB7_9SPHN</name>